<name>A0A4D6HMR9_9EURY</name>
<reference evidence="2 3" key="1">
    <citation type="journal article" date="2019" name="Nat. Commun.">
        <title>A new type of DNA phosphorothioation-based antiviral system in archaea.</title>
        <authorList>
            <person name="Xiong L."/>
            <person name="Liu S."/>
            <person name="Chen S."/>
            <person name="Xiao Y."/>
            <person name="Zhu B."/>
            <person name="Gao Y."/>
            <person name="Zhang Y."/>
            <person name="Chen B."/>
            <person name="Luo J."/>
            <person name="Deng Z."/>
            <person name="Chen X."/>
            <person name="Wang L."/>
            <person name="Chen S."/>
        </authorList>
    </citation>
    <scope>NUCLEOTIDE SEQUENCE [LARGE SCALE GENOMIC DNA]</scope>
    <source>
        <strain evidence="2 3">JCM 10635</strain>
    </source>
</reference>
<dbReference type="EMBL" id="CP031305">
    <property type="protein sequence ID" value="QCC55243.1"/>
    <property type="molecule type" value="Genomic_DNA"/>
</dbReference>
<protein>
    <submittedName>
        <fullName evidence="2">Uncharacterized protein</fullName>
    </submittedName>
</protein>
<sequence>MAIERKVSVVVYGSGTFILVSPENTRMTVDLSEFKHSSWITAGGTVVGYLLILAVLTVALFVIPWLVFAAL</sequence>
<proteinExistence type="predicted"/>
<keyword evidence="1" id="KW-0812">Transmembrane</keyword>
<dbReference type="AlphaFoldDB" id="A0A4D6HMR9"/>
<accession>A0A4D6HMR9</accession>
<keyword evidence="1" id="KW-0472">Membrane</keyword>
<keyword evidence="1" id="KW-1133">Transmembrane helix</keyword>
<evidence type="ECO:0000313" key="2">
    <source>
        <dbReference type="EMBL" id="QCC55243.1"/>
    </source>
</evidence>
<organism evidence="2 3">
    <name type="scientific">Natronorubrum bangense</name>
    <dbReference type="NCBI Taxonomy" id="61858"/>
    <lineage>
        <taxon>Archaea</taxon>
        <taxon>Methanobacteriati</taxon>
        <taxon>Methanobacteriota</taxon>
        <taxon>Stenosarchaea group</taxon>
        <taxon>Halobacteria</taxon>
        <taxon>Halobacteriales</taxon>
        <taxon>Natrialbaceae</taxon>
        <taxon>Natronorubrum</taxon>
    </lineage>
</organism>
<feature type="transmembrane region" description="Helical" evidence="1">
    <location>
        <begin position="46"/>
        <end position="68"/>
    </location>
</feature>
<gene>
    <name evidence="2" type="ORF">DV706_12650</name>
</gene>
<dbReference type="KEGG" id="nbg:DV706_12650"/>
<evidence type="ECO:0000313" key="3">
    <source>
        <dbReference type="Proteomes" id="UP000296822"/>
    </source>
</evidence>
<evidence type="ECO:0000256" key="1">
    <source>
        <dbReference type="SAM" id="Phobius"/>
    </source>
</evidence>
<dbReference type="Proteomes" id="UP000296822">
    <property type="component" value="Chromosome"/>
</dbReference>